<proteinExistence type="predicted"/>
<dbReference type="GO" id="GO:0000463">
    <property type="term" value="P:maturation of LSU-rRNA from tricistronic rRNA transcript (SSU-rRNA, 5.8S rRNA, LSU-rRNA)"/>
    <property type="evidence" value="ECO:0007669"/>
    <property type="project" value="TreeGrafter"/>
</dbReference>
<feature type="coiled-coil region" evidence="2">
    <location>
        <begin position="261"/>
        <end position="288"/>
    </location>
</feature>
<comment type="subcellular location">
    <subcellularLocation>
        <location evidence="1">Nucleus</location>
    </subcellularLocation>
</comment>
<dbReference type="Pfam" id="PF06732">
    <property type="entry name" value="Pescadillo_N"/>
    <property type="match status" value="1"/>
</dbReference>
<dbReference type="InParanoid" id="E1Z6U5"/>
<dbReference type="OMA" id="YHAKDIS"/>
<organism evidence="5">
    <name type="scientific">Chlorella variabilis</name>
    <name type="common">Green alga</name>
    <dbReference type="NCBI Taxonomy" id="554065"/>
    <lineage>
        <taxon>Eukaryota</taxon>
        <taxon>Viridiplantae</taxon>
        <taxon>Chlorophyta</taxon>
        <taxon>core chlorophytes</taxon>
        <taxon>Trebouxiophyceae</taxon>
        <taxon>Chlorellales</taxon>
        <taxon>Chlorellaceae</taxon>
        <taxon>Chlorella clade</taxon>
        <taxon>Chlorella</taxon>
    </lineage>
</organism>
<dbReference type="PANTHER" id="PTHR12221">
    <property type="entry name" value="PESCADILLO - RELATED"/>
    <property type="match status" value="1"/>
</dbReference>
<sequence length="288" mass="31620">MLKKKKGQHKTYYHAKDISYLLHEPLLKKARELYAHEKKVRRARAKQNRELAARLAARRPSARLDHLVRERWVVDRPTQGHRFLSREYVQPQWVFDSANFRVLASPALYAPGRALPPHLSPFVSAEEEGYVPEYGRQLAALQEAARAARRRRAAAAGDVFVGEEAEEGAAGGAPAALLTAEEEAEAAEARYAAELAKELKKAGVAAAGGVESEQSEEEEAAAAAPAARKRRAGGDTQEASAAADEAAMKDIMMTRKAKKMYQGLQKSRAAKKARVAALEEKAAAWKDK</sequence>
<dbReference type="GO" id="GO:0070545">
    <property type="term" value="C:PeBoW complex"/>
    <property type="evidence" value="ECO:0007669"/>
    <property type="project" value="TreeGrafter"/>
</dbReference>
<accession>E1Z6U5</accession>
<reference evidence="4 5" key="1">
    <citation type="journal article" date="2010" name="Plant Cell">
        <title>The Chlorella variabilis NC64A genome reveals adaptation to photosymbiosis, coevolution with viruses, and cryptic sex.</title>
        <authorList>
            <person name="Blanc G."/>
            <person name="Duncan G."/>
            <person name="Agarkova I."/>
            <person name="Borodovsky M."/>
            <person name="Gurnon J."/>
            <person name="Kuo A."/>
            <person name="Lindquist E."/>
            <person name="Lucas S."/>
            <person name="Pangilinan J."/>
            <person name="Polle J."/>
            <person name="Salamov A."/>
            <person name="Terry A."/>
            <person name="Yamada T."/>
            <person name="Dunigan D.D."/>
            <person name="Grigoriev I.V."/>
            <person name="Claverie J.M."/>
            <person name="Van Etten J.L."/>
        </authorList>
    </citation>
    <scope>NUCLEOTIDE SEQUENCE [LARGE SCALE GENOMIC DNA]</scope>
    <source>
        <strain evidence="4 5">NC64A</strain>
    </source>
</reference>
<evidence type="ECO:0000313" key="4">
    <source>
        <dbReference type="EMBL" id="EFN58709.1"/>
    </source>
</evidence>
<dbReference type="KEGG" id="cvr:CHLNCDRAFT_140351"/>
<evidence type="ECO:0000256" key="2">
    <source>
        <dbReference type="SAM" id="Coils"/>
    </source>
</evidence>
<keyword evidence="5" id="KW-1185">Reference proteome</keyword>
<keyword evidence="2" id="KW-0175">Coiled coil</keyword>
<dbReference type="InterPro" id="IPR010613">
    <property type="entry name" value="PES"/>
</dbReference>
<evidence type="ECO:0000313" key="5">
    <source>
        <dbReference type="Proteomes" id="UP000008141"/>
    </source>
</evidence>
<dbReference type="Proteomes" id="UP000008141">
    <property type="component" value="Unassembled WGS sequence"/>
</dbReference>
<gene>
    <name evidence="4" type="ORF">CHLNCDRAFT_140351</name>
</gene>
<dbReference type="OrthoDB" id="10264910at2759"/>
<dbReference type="PANTHER" id="PTHR12221:SF6">
    <property type="entry name" value="PESCADILLO HOMOLOG"/>
    <property type="match status" value="1"/>
</dbReference>
<dbReference type="InterPro" id="IPR036420">
    <property type="entry name" value="BRCT_dom_sf"/>
</dbReference>
<dbReference type="AlphaFoldDB" id="E1Z6U5"/>
<name>E1Z6U5_CHLVA</name>
<dbReference type="EMBL" id="GL433837">
    <property type="protein sequence ID" value="EFN58709.1"/>
    <property type="molecule type" value="Genomic_DNA"/>
</dbReference>
<dbReference type="GO" id="GO:0003723">
    <property type="term" value="F:RNA binding"/>
    <property type="evidence" value="ECO:0007669"/>
    <property type="project" value="TreeGrafter"/>
</dbReference>
<evidence type="ECO:0000256" key="1">
    <source>
        <dbReference type="ARBA" id="ARBA00004123"/>
    </source>
</evidence>
<dbReference type="STRING" id="554065.E1Z6U5"/>
<dbReference type="Gene3D" id="3.40.50.10190">
    <property type="entry name" value="BRCT domain"/>
    <property type="match status" value="1"/>
</dbReference>
<feature type="region of interest" description="Disordered" evidence="3">
    <location>
        <begin position="209"/>
        <end position="246"/>
    </location>
</feature>
<protein>
    <recommendedName>
        <fullName evidence="6">Pescadillo homolog</fullName>
    </recommendedName>
</protein>
<dbReference type="RefSeq" id="XP_005850811.1">
    <property type="nucleotide sequence ID" value="XM_005850749.1"/>
</dbReference>
<dbReference type="eggNOG" id="KOG2481">
    <property type="taxonomic scope" value="Eukaryota"/>
</dbReference>
<evidence type="ECO:0008006" key="6">
    <source>
        <dbReference type="Google" id="ProtNLM"/>
    </source>
</evidence>
<evidence type="ECO:0000256" key="3">
    <source>
        <dbReference type="SAM" id="MobiDB-lite"/>
    </source>
</evidence>
<dbReference type="GeneID" id="17358342"/>